<evidence type="ECO:0000313" key="3">
    <source>
        <dbReference type="Proteomes" id="UP000324222"/>
    </source>
</evidence>
<gene>
    <name evidence="2" type="ORF">E2C01_101573</name>
</gene>
<reference evidence="2 3" key="1">
    <citation type="submission" date="2019-05" db="EMBL/GenBank/DDBJ databases">
        <title>Another draft genome of Portunus trituberculatus and its Hox gene families provides insights of decapod evolution.</title>
        <authorList>
            <person name="Jeong J.-H."/>
            <person name="Song I."/>
            <person name="Kim S."/>
            <person name="Choi T."/>
            <person name="Kim D."/>
            <person name="Ryu S."/>
            <person name="Kim W."/>
        </authorList>
    </citation>
    <scope>NUCLEOTIDE SEQUENCE [LARGE SCALE GENOMIC DNA]</scope>
    <source>
        <tissue evidence="2">Muscle</tissue>
    </source>
</reference>
<keyword evidence="1" id="KW-0732">Signal</keyword>
<feature type="signal peptide" evidence="1">
    <location>
        <begin position="1"/>
        <end position="21"/>
    </location>
</feature>
<evidence type="ECO:0000313" key="2">
    <source>
        <dbReference type="EMBL" id="MPD05805.1"/>
    </source>
</evidence>
<protein>
    <recommendedName>
        <fullName evidence="4">Secreted protein</fullName>
    </recommendedName>
</protein>
<feature type="chain" id="PRO_5022775274" description="Secreted protein" evidence="1">
    <location>
        <begin position="22"/>
        <end position="90"/>
    </location>
</feature>
<dbReference type="EMBL" id="VSRR010147845">
    <property type="protein sequence ID" value="MPD05805.1"/>
    <property type="molecule type" value="Genomic_DNA"/>
</dbReference>
<evidence type="ECO:0008006" key="4">
    <source>
        <dbReference type="Google" id="ProtNLM"/>
    </source>
</evidence>
<comment type="caution">
    <text evidence="2">The sequence shown here is derived from an EMBL/GenBank/DDBJ whole genome shotgun (WGS) entry which is preliminary data.</text>
</comment>
<evidence type="ECO:0000256" key="1">
    <source>
        <dbReference type="SAM" id="SignalP"/>
    </source>
</evidence>
<proteinExistence type="predicted"/>
<name>A0A5B7KM94_PORTR</name>
<dbReference type="Proteomes" id="UP000324222">
    <property type="component" value="Unassembled WGS sequence"/>
</dbReference>
<accession>A0A5B7KM94</accession>
<sequence length="90" mass="9707">MQGALIIPVGLLTASSGAASGQLVVKLEATKERRTCSQFSALGSRLDPTATSYPHAVPKASTALNNFRLKVLNCRLNFYLNIKLSMVKEK</sequence>
<dbReference type="AlphaFoldDB" id="A0A5B7KM94"/>
<keyword evidence="3" id="KW-1185">Reference proteome</keyword>
<organism evidence="2 3">
    <name type="scientific">Portunus trituberculatus</name>
    <name type="common">Swimming crab</name>
    <name type="synonym">Neptunus trituberculatus</name>
    <dbReference type="NCBI Taxonomy" id="210409"/>
    <lineage>
        <taxon>Eukaryota</taxon>
        <taxon>Metazoa</taxon>
        <taxon>Ecdysozoa</taxon>
        <taxon>Arthropoda</taxon>
        <taxon>Crustacea</taxon>
        <taxon>Multicrustacea</taxon>
        <taxon>Malacostraca</taxon>
        <taxon>Eumalacostraca</taxon>
        <taxon>Eucarida</taxon>
        <taxon>Decapoda</taxon>
        <taxon>Pleocyemata</taxon>
        <taxon>Brachyura</taxon>
        <taxon>Eubrachyura</taxon>
        <taxon>Portunoidea</taxon>
        <taxon>Portunidae</taxon>
        <taxon>Portuninae</taxon>
        <taxon>Portunus</taxon>
    </lineage>
</organism>